<sequence length="102" mass="11931">MKRNYSIDIPRERIEAFCKKHHICKFSVFGSALRQDFRSDSDIDILVEFHPDYTPGLIKLAGIEIELSNIIGRKVDLRTPQDLSRYFRQEVIESAEVQYAEI</sequence>
<dbReference type="AlphaFoldDB" id="A0A8J6NNH4"/>
<evidence type="ECO:0000256" key="6">
    <source>
        <dbReference type="ARBA" id="ARBA00022741"/>
    </source>
</evidence>
<dbReference type="GO" id="GO:0016779">
    <property type="term" value="F:nucleotidyltransferase activity"/>
    <property type="evidence" value="ECO:0007669"/>
    <property type="project" value="UniProtKB-KW"/>
</dbReference>
<evidence type="ECO:0000256" key="5">
    <source>
        <dbReference type="ARBA" id="ARBA00022723"/>
    </source>
</evidence>
<dbReference type="SUPFAM" id="SSF81301">
    <property type="entry name" value="Nucleotidyltransferase"/>
    <property type="match status" value="1"/>
</dbReference>
<keyword evidence="7" id="KW-0067">ATP-binding</keyword>
<comment type="similarity">
    <text evidence="9">Belongs to the MntA antitoxin family.</text>
</comment>
<gene>
    <name evidence="11" type="ORF">H8E23_01025</name>
</gene>
<dbReference type="EMBL" id="JACNJH010000050">
    <property type="protein sequence ID" value="MBC8359966.1"/>
    <property type="molecule type" value="Genomic_DNA"/>
</dbReference>
<keyword evidence="2" id="KW-1277">Toxin-antitoxin system</keyword>
<accession>A0A8J6NNH4</accession>
<keyword evidence="5" id="KW-0479">Metal-binding</keyword>
<comment type="cofactor">
    <cofactor evidence="1">
        <name>Mg(2+)</name>
        <dbReference type="ChEBI" id="CHEBI:18420"/>
    </cofactor>
</comment>
<dbReference type="PANTHER" id="PTHR33571">
    <property type="entry name" value="SSL8005 PROTEIN"/>
    <property type="match status" value="1"/>
</dbReference>
<dbReference type="Proteomes" id="UP000603434">
    <property type="component" value="Unassembled WGS sequence"/>
</dbReference>
<name>A0A8J6NNH4_9BACT</name>
<reference evidence="11 12" key="1">
    <citation type="submission" date="2020-08" db="EMBL/GenBank/DDBJ databases">
        <title>Bridging the membrane lipid divide: bacteria of the FCB group superphylum have the potential to synthesize archaeal ether lipids.</title>
        <authorList>
            <person name="Villanueva L."/>
            <person name="Von Meijenfeldt F.A.B."/>
            <person name="Westbye A.B."/>
            <person name="Yadav S."/>
            <person name="Hopmans E.C."/>
            <person name="Dutilh B.E."/>
            <person name="Sinninghe Damste J.S."/>
        </authorList>
    </citation>
    <scope>NUCLEOTIDE SEQUENCE [LARGE SCALE GENOMIC DNA]</scope>
    <source>
        <strain evidence="11">NIOZ-UU30</strain>
    </source>
</reference>
<evidence type="ECO:0000313" key="12">
    <source>
        <dbReference type="Proteomes" id="UP000603434"/>
    </source>
</evidence>
<dbReference type="GO" id="GO:0005524">
    <property type="term" value="F:ATP binding"/>
    <property type="evidence" value="ECO:0007669"/>
    <property type="project" value="UniProtKB-KW"/>
</dbReference>
<evidence type="ECO:0000256" key="9">
    <source>
        <dbReference type="ARBA" id="ARBA00038276"/>
    </source>
</evidence>
<keyword evidence="4" id="KW-0548">Nucleotidyltransferase</keyword>
<evidence type="ECO:0000256" key="3">
    <source>
        <dbReference type="ARBA" id="ARBA00022679"/>
    </source>
</evidence>
<dbReference type="CDD" id="cd05403">
    <property type="entry name" value="NT_KNTase_like"/>
    <property type="match status" value="1"/>
</dbReference>
<dbReference type="PANTHER" id="PTHR33571:SF12">
    <property type="entry name" value="BSL3053 PROTEIN"/>
    <property type="match status" value="1"/>
</dbReference>
<dbReference type="InterPro" id="IPR052038">
    <property type="entry name" value="Type-VII_TA_antitoxin"/>
</dbReference>
<proteinExistence type="inferred from homology"/>
<dbReference type="Gene3D" id="3.30.460.10">
    <property type="entry name" value="Beta Polymerase, domain 2"/>
    <property type="match status" value="1"/>
</dbReference>
<evidence type="ECO:0000256" key="4">
    <source>
        <dbReference type="ARBA" id="ARBA00022695"/>
    </source>
</evidence>
<evidence type="ECO:0000256" key="2">
    <source>
        <dbReference type="ARBA" id="ARBA00022649"/>
    </source>
</evidence>
<keyword evidence="3" id="KW-0808">Transferase</keyword>
<dbReference type="InterPro" id="IPR043519">
    <property type="entry name" value="NT_sf"/>
</dbReference>
<protein>
    <submittedName>
        <fullName evidence="11">Nucleotidyltransferase family protein</fullName>
    </submittedName>
</protein>
<dbReference type="InterPro" id="IPR002934">
    <property type="entry name" value="Polymerase_NTP_transf_dom"/>
</dbReference>
<comment type="caution">
    <text evidence="11">The sequence shown here is derived from an EMBL/GenBank/DDBJ whole genome shotgun (WGS) entry which is preliminary data.</text>
</comment>
<evidence type="ECO:0000259" key="10">
    <source>
        <dbReference type="Pfam" id="PF01909"/>
    </source>
</evidence>
<evidence type="ECO:0000313" key="11">
    <source>
        <dbReference type="EMBL" id="MBC8359966.1"/>
    </source>
</evidence>
<evidence type="ECO:0000256" key="8">
    <source>
        <dbReference type="ARBA" id="ARBA00022842"/>
    </source>
</evidence>
<feature type="domain" description="Polymerase nucleotidyl transferase" evidence="10">
    <location>
        <begin position="14"/>
        <end position="94"/>
    </location>
</feature>
<keyword evidence="8" id="KW-0460">Magnesium</keyword>
<evidence type="ECO:0000256" key="7">
    <source>
        <dbReference type="ARBA" id="ARBA00022840"/>
    </source>
</evidence>
<dbReference type="Pfam" id="PF01909">
    <property type="entry name" value="NTP_transf_2"/>
    <property type="match status" value="1"/>
</dbReference>
<organism evidence="11 12">
    <name type="scientific">Candidatus Desulfatibia profunda</name>
    <dbReference type="NCBI Taxonomy" id="2841695"/>
    <lineage>
        <taxon>Bacteria</taxon>
        <taxon>Pseudomonadati</taxon>
        <taxon>Thermodesulfobacteriota</taxon>
        <taxon>Desulfobacteria</taxon>
        <taxon>Desulfobacterales</taxon>
        <taxon>Desulfobacterales incertae sedis</taxon>
        <taxon>Candidatus Desulfatibia</taxon>
    </lineage>
</organism>
<evidence type="ECO:0000256" key="1">
    <source>
        <dbReference type="ARBA" id="ARBA00001946"/>
    </source>
</evidence>
<keyword evidence="6" id="KW-0547">Nucleotide-binding</keyword>
<dbReference type="GO" id="GO:0046872">
    <property type="term" value="F:metal ion binding"/>
    <property type="evidence" value="ECO:0007669"/>
    <property type="project" value="UniProtKB-KW"/>
</dbReference>